<sequence>MPESAALRHRKTTQIAIVGLNDPWAERKLKICVRSLKDLPPFARELVDRLMAGV</sequence>
<proteinExistence type="predicted"/>
<evidence type="ECO:0000313" key="1">
    <source>
        <dbReference type="EMBL" id="SIT40504.1"/>
    </source>
</evidence>
<dbReference type="EMBL" id="CYGX02000026">
    <property type="protein sequence ID" value="SIT40504.1"/>
    <property type="molecule type" value="Genomic_DNA"/>
</dbReference>
<reference evidence="1 2" key="1">
    <citation type="submission" date="2016-12" db="EMBL/GenBank/DDBJ databases">
        <authorList>
            <person name="Song W.-J."/>
            <person name="Kurnit D.M."/>
        </authorList>
    </citation>
    <scope>NUCLEOTIDE SEQUENCE [LARGE SCALE GENOMIC DNA]</scope>
    <source>
        <strain evidence="1 2">STM7296</strain>
    </source>
</reference>
<dbReference type="Proteomes" id="UP000187012">
    <property type="component" value="Unassembled WGS sequence"/>
</dbReference>
<organism evidence="1 2">
    <name type="scientific">Paraburkholderia ribeironis</name>
    <dbReference type="NCBI Taxonomy" id="1247936"/>
    <lineage>
        <taxon>Bacteria</taxon>
        <taxon>Pseudomonadati</taxon>
        <taxon>Pseudomonadota</taxon>
        <taxon>Betaproteobacteria</taxon>
        <taxon>Burkholderiales</taxon>
        <taxon>Burkholderiaceae</taxon>
        <taxon>Paraburkholderia</taxon>
    </lineage>
</organism>
<dbReference type="AlphaFoldDB" id="A0A1N7RZK6"/>
<gene>
    <name evidence="1" type="ORF">BN2475_260006</name>
</gene>
<accession>A0A1N7RZK6</accession>
<dbReference type="STRING" id="1247936.BN2475_260006"/>
<name>A0A1N7RZK6_9BURK</name>
<keyword evidence="2" id="KW-1185">Reference proteome</keyword>
<evidence type="ECO:0000313" key="2">
    <source>
        <dbReference type="Proteomes" id="UP000187012"/>
    </source>
</evidence>
<protein>
    <submittedName>
        <fullName evidence="1">Uncharacterized protein</fullName>
    </submittedName>
</protein>